<sequence length="51" mass="6233">MLHWLFFLSPVRPWLEKCFCSRKNRIHFNKEKSINYCLCIPDESFGLSNFH</sequence>
<dbReference type="EMBL" id="GGEC01068453">
    <property type="protein sequence ID" value="MBX48937.1"/>
    <property type="molecule type" value="Transcribed_RNA"/>
</dbReference>
<proteinExistence type="predicted"/>
<name>A0A2P2P2I8_RHIMU</name>
<evidence type="ECO:0000313" key="1">
    <source>
        <dbReference type="EMBL" id="MBX48937.1"/>
    </source>
</evidence>
<dbReference type="AlphaFoldDB" id="A0A2P2P2I8"/>
<organism evidence="1">
    <name type="scientific">Rhizophora mucronata</name>
    <name type="common">Asiatic mangrove</name>
    <dbReference type="NCBI Taxonomy" id="61149"/>
    <lineage>
        <taxon>Eukaryota</taxon>
        <taxon>Viridiplantae</taxon>
        <taxon>Streptophyta</taxon>
        <taxon>Embryophyta</taxon>
        <taxon>Tracheophyta</taxon>
        <taxon>Spermatophyta</taxon>
        <taxon>Magnoliopsida</taxon>
        <taxon>eudicotyledons</taxon>
        <taxon>Gunneridae</taxon>
        <taxon>Pentapetalae</taxon>
        <taxon>rosids</taxon>
        <taxon>fabids</taxon>
        <taxon>Malpighiales</taxon>
        <taxon>Rhizophoraceae</taxon>
        <taxon>Rhizophora</taxon>
    </lineage>
</organism>
<accession>A0A2P2P2I8</accession>
<protein>
    <submittedName>
        <fullName evidence="1">Uncharacterized protein</fullName>
    </submittedName>
</protein>
<reference evidence="1" key="1">
    <citation type="submission" date="2018-02" db="EMBL/GenBank/DDBJ databases">
        <title>Rhizophora mucronata_Transcriptome.</title>
        <authorList>
            <person name="Meera S.P."/>
            <person name="Sreeshan A."/>
            <person name="Augustine A."/>
        </authorList>
    </citation>
    <scope>NUCLEOTIDE SEQUENCE</scope>
    <source>
        <tissue evidence="1">Leaf</tissue>
    </source>
</reference>